<comment type="caution">
    <text evidence="10">The sequence shown here is derived from an EMBL/GenBank/DDBJ whole genome shotgun (WGS) entry which is preliminary data.</text>
</comment>
<dbReference type="FunFam" id="3.40.50.300:FF:001366">
    <property type="entry name" value="ATP binding protein, putative"/>
    <property type="match status" value="1"/>
</dbReference>
<dbReference type="InterPro" id="IPR041679">
    <property type="entry name" value="DNA2/NAM7-like_C"/>
</dbReference>
<feature type="region of interest" description="Disordered" evidence="8">
    <location>
        <begin position="70"/>
        <end position="110"/>
    </location>
</feature>
<dbReference type="CDD" id="cd06008">
    <property type="entry name" value="NF-X1-zinc-finger"/>
    <property type="match status" value="1"/>
</dbReference>
<reference evidence="10" key="1">
    <citation type="submission" date="2019-06" db="EMBL/GenBank/DDBJ databases">
        <authorList>
            <person name="Zheng W."/>
        </authorList>
    </citation>
    <scope>NUCLEOTIDE SEQUENCE</scope>
    <source>
        <strain evidence="10">QDHG01</strain>
    </source>
</reference>
<organism evidence="10 11">
    <name type="scientific">Halteria grandinella</name>
    <dbReference type="NCBI Taxonomy" id="5974"/>
    <lineage>
        <taxon>Eukaryota</taxon>
        <taxon>Sar</taxon>
        <taxon>Alveolata</taxon>
        <taxon>Ciliophora</taxon>
        <taxon>Intramacronucleata</taxon>
        <taxon>Spirotrichea</taxon>
        <taxon>Stichotrichia</taxon>
        <taxon>Sporadotrichida</taxon>
        <taxon>Halteriidae</taxon>
        <taxon>Halteria</taxon>
    </lineage>
</organism>
<dbReference type="GO" id="GO:0005737">
    <property type="term" value="C:cytoplasm"/>
    <property type="evidence" value="ECO:0007669"/>
    <property type="project" value="UniProtKB-SubCell"/>
</dbReference>
<evidence type="ECO:0000256" key="7">
    <source>
        <dbReference type="ARBA" id="ARBA00022859"/>
    </source>
</evidence>
<dbReference type="GO" id="GO:0008270">
    <property type="term" value="F:zinc ion binding"/>
    <property type="evidence" value="ECO:0007669"/>
    <property type="project" value="UniProtKB-KW"/>
</dbReference>
<comment type="subcellular location">
    <subcellularLocation>
        <location evidence="1">Cytoplasm</location>
    </subcellularLocation>
</comment>
<dbReference type="CDD" id="cd18808">
    <property type="entry name" value="SF1_C_Upf1"/>
    <property type="match status" value="1"/>
</dbReference>
<evidence type="ECO:0000256" key="3">
    <source>
        <dbReference type="ARBA" id="ARBA00022723"/>
    </source>
</evidence>
<dbReference type="GO" id="GO:0002376">
    <property type="term" value="P:immune system process"/>
    <property type="evidence" value="ECO:0007669"/>
    <property type="project" value="UniProtKB-KW"/>
</dbReference>
<evidence type="ECO:0000256" key="6">
    <source>
        <dbReference type="ARBA" id="ARBA00022833"/>
    </source>
</evidence>
<dbReference type="SUPFAM" id="SSF52540">
    <property type="entry name" value="P-loop containing nucleoside triphosphate hydrolases"/>
    <property type="match status" value="1"/>
</dbReference>
<dbReference type="GO" id="GO:0031048">
    <property type="term" value="P:regulatory ncRNA-mediated heterochromatin formation"/>
    <property type="evidence" value="ECO:0007669"/>
    <property type="project" value="TreeGrafter"/>
</dbReference>
<dbReference type="GO" id="GO:0004386">
    <property type="term" value="F:helicase activity"/>
    <property type="evidence" value="ECO:0007669"/>
    <property type="project" value="InterPro"/>
</dbReference>
<keyword evidence="11" id="KW-1185">Reference proteome</keyword>
<dbReference type="InterPro" id="IPR041677">
    <property type="entry name" value="DNA2/NAM7_AAA_11"/>
</dbReference>
<name>A0A8J8T9Q9_HALGN</name>
<keyword evidence="6" id="KW-0862">Zinc</keyword>
<evidence type="ECO:0000256" key="1">
    <source>
        <dbReference type="ARBA" id="ARBA00004496"/>
    </source>
</evidence>
<evidence type="ECO:0000256" key="2">
    <source>
        <dbReference type="ARBA" id="ARBA00022490"/>
    </source>
</evidence>
<evidence type="ECO:0000259" key="9">
    <source>
        <dbReference type="PROSITE" id="PS51981"/>
    </source>
</evidence>
<keyword evidence="5" id="KW-0863">Zinc-finger</keyword>
<dbReference type="Proteomes" id="UP000785679">
    <property type="component" value="Unassembled WGS sequence"/>
</dbReference>
<proteinExistence type="predicted"/>
<dbReference type="EMBL" id="RRYP01000389">
    <property type="protein sequence ID" value="TNV87514.1"/>
    <property type="molecule type" value="Genomic_DNA"/>
</dbReference>
<dbReference type="InterPro" id="IPR027417">
    <property type="entry name" value="P-loop_NTPase"/>
</dbReference>
<dbReference type="InterPro" id="IPR000967">
    <property type="entry name" value="Znf_NFX1"/>
</dbReference>
<feature type="compositionally biased region" description="Basic and acidic residues" evidence="8">
    <location>
        <begin position="100"/>
        <end position="110"/>
    </location>
</feature>
<keyword evidence="7" id="KW-0391">Immunity</keyword>
<dbReference type="GO" id="GO:0031380">
    <property type="term" value="C:nuclear RNA-directed RNA polymerase complex"/>
    <property type="evidence" value="ECO:0007669"/>
    <property type="project" value="TreeGrafter"/>
</dbReference>
<evidence type="ECO:0000313" key="11">
    <source>
        <dbReference type="Proteomes" id="UP000785679"/>
    </source>
</evidence>
<dbReference type="PANTHER" id="PTHR10887">
    <property type="entry name" value="DNA2/NAM7 HELICASE FAMILY"/>
    <property type="match status" value="1"/>
</dbReference>
<evidence type="ECO:0000313" key="10">
    <source>
        <dbReference type="EMBL" id="TNV87514.1"/>
    </source>
</evidence>
<feature type="compositionally biased region" description="Basic and acidic residues" evidence="8">
    <location>
        <begin position="70"/>
        <end position="93"/>
    </location>
</feature>
<dbReference type="InterPro" id="IPR045055">
    <property type="entry name" value="DNA2/NAM7-like"/>
</dbReference>
<dbReference type="Pfam" id="PF13086">
    <property type="entry name" value="AAA_11"/>
    <property type="match status" value="2"/>
</dbReference>
<dbReference type="Pfam" id="PF25396">
    <property type="entry name" value="ZNFX1"/>
    <property type="match status" value="1"/>
</dbReference>
<evidence type="ECO:0000256" key="8">
    <source>
        <dbReference type="SAM" id="MobiDB-lite"/>
    </source>
</evidence>
<keyword evidence="4" id="KW-0677">Repeat</keyword>
<evidence type="ECO:0000256" key="5">
    <source>
        <dbReference type="ARBA" id="ARBA00022771"/>
    </source>
</evidence>
<accession>A0A8J8T9Q9</accession>
<dbReference type="OrthoDB" id="392140at2759"/>
<evidence type="ECO:0000256" key="4">
    <source>
        <dbReference type="ARBA" id="ARBA00022737"/>
    </source>
</evidence>
<dbReference type="Pfam" id="PF13087">
    <property type="entry name" value="AAA_12"/>
    <property type="match status" value="1"/>
</dbReference>
<dbReference type="Gene3D" id="3.40.50.300">
    <property type="entry name" value="P-loop containing nucleotide triphosphate hydrolases"/>
    <property type="match status" value="3"/>
</dbReference>
<feature type="domain" description="RZ-type" evidence="9">
    <location>
        <begin position="1564"/>
        <end position="1633"/>
    </location>
</feature>
<dbReference type="PROSITE" id="PS51981">
    <property type="entry name" value="ZF_RZ"/>
    <property type="match status" value="1"/>
</dbReference>
<protein>
    <recommendedName>
        <fullName evidence="9">RZ-type domain-containing protein</fullName>
    </recommendedName>
</protein>
<gene>
    <name evidence="10" type="ORF">FGO68_gene11469</name>
</gene>
<dbReference type="InterPro" id="IPR046439">
    <property type="entry name" value="ZF_RZ_dom"/>
</dbReference>
<keyword evidence="2" id="KW-0963">Cytoplasm</keyword>
<keyword evidence="3" id="KW-0479">Metal-binding</keyword>
<dbReference type="InterPro" id="IPR047187">
    <property type="entry name" value="SF1_C_Upf1"/>
</dbReference>
<dbReference type="PANTHER" id="PTHR10887:SF341">
    <property type="entry name" value="NFX1-TYPE ZINC FINGER-CONTAINING PROTEIN 1"/>
    <property type="match status" value="1"/>
</dbReference>
<dbReference type="SMART" id="SM00438">
    <property type="entry name" value="ZnF_NFX"/>
    <property type="match status" value="6"/>
</dbReference>
<dbReference type="Pfam" id="PF20173">
    <property type="entry name" value="ZnF_RZ-type"/>
    <property type="match status" value="1"/>
</dbReference>
<sequence>MDLLSSLLDLFPSHLSALPIDQALLSVNQFFNCQYLTLFAPSQSIINRSDLLKKKATLLRQKFVALKKEETKENPEQEKRRGGIKRDSKYKDQPEEDFKEIDPIPGERELSEGETNSYLIRKMPEVGDLVDKHNYLDIQFRLLFEDAISDLRGGLSLMRTLAKQNAQLSRRDLIQKAREASIKIHDSVYVNGVEAIDGVACIQFKISVNPKRFVDWRISKKLLPGSLVIVSSDNFKSYFVGILKSKDAELMNKTHRQLGYVPINIQIIKAVGLAEGQEAPNSVLDFIALYQSAEFQILESSAYFESYHHVLKQLKEMDSWVSIPFSRNIINGVTITSTPLYNIDLPDNNEPQIESYLNDIQLDPSQRLAMKHALTNELALIQGPPGTGKTYVGVQIVKYLIQNRSTWRHNGPLLLVTYTNHALSQFLLLIKQFTKKIVRVGGKAQDDELSEFGLKELLYKQGLRNRNLRNELDNAKLQIQSCQQNFTMCQAGIVSMLMEGEDASTLVYRLQQTYLANLQQCLRRLRYSEQFANLVTNHINQLIEQTNSGVLVAFWLGVIDLELYLIKLHNDFLQQKFPIQYKQQQEGAIELSRDLMRGGVQDNEVDKDLMDERLKDYNQQNASMPIFERFLHNHSKLLSLYTPDTVTPQIRSIPRPQQFEDCMHQINSKPFDMQDLDQKSFSQIHMNNLRILDPFSMPQSRRWTINNYIIACLKGNARDKMWKFVAKYEETQKLVEDAEELNARTVFNQADIVAMTTTGRSKYSSLLKGQQFPIVIVEEAAEVFEAHVITSLSPETQHLILIGDHFQLKPNPSVYNLSFNFNLSLSLFERAVKNQIHHATLSHQRRMRPEISKMMRLIYPELQDHQEVITGRPQINGISASVYFFDHKFPEENNDLLMTKVNIQEAQMIVRFAVYLLQHGYLPEKITILTLYAGQLLEIKKMTKEHPLLAENYKKLRVCNVDNFQGEENDIILLSLVRSNPENKIGFLEISNRVCVALSRARMGLYIFGNATCLLSSKLKLWTDVVDYLKANNFFGTSLKFQCKDHKIVTEVKCLEDFHKVPEGGCSQICKMRLPCGHSCESACHPYEKSLSDETGHGKIKCVKPCTRETKCGHQCSYPCFECKTGHRDCITKVQRTMLPCNHTITINCSQNVPSLRCPVPCEKILGCGHKCQQACSQPCGIRRCKVTVERKLKCGHIVEMDCSANPESFECYRTCGQLLKCEHPCEAKCHECKGRGYHDLCKTKCGRALVCGHACDYNCTKSCPPCTQKCKTKCPHSKCSSECSKVCQLCQEPCKNACPHTKCTKLCSEPCNREPCNEKCDKKLKCGHPCIGLCGEKCPKVCKVCQPQHETFQVFLGNEEEQDAAFVQIDCGHIFAVEDLDNWMSLQSAAVKYKECPRCKSLISECSRYQKQINETLNDINRIKGLILQENEKMLKMFKEIRAEADKLRLKLESISYLSIKYLNQCALKIAKKLPLIITRAESERSTQTGEGIIRLLEYLNILMNIESIRKNIPSSQSDQYSAILQDVDRNAQLCTMKLSTLNKALPHAKAVIDRLKKDFPAISLTEMQEIMKAVGYTASHWNKCPNGHYYVIADCGGAMEESKCPDCGSVIGGANHALAAGNEHASELGGRPAWDPNGFDAQVADGRINLQEQFGQ</sequence>
<dbReference type="InterPro" id="IPR057373">
    <property type="entry name" value="ZNFX1"/>
</dbReference>